<keyword evidence="2" id="KW-0805">Transcription regulation</keyword>
<keyword evidence="3" id="KW-0731">Sigma factor</keyword>
<dbReference type="CDD" id="cd06171">
    <property type="entry name" value="Sigma70_r4"/>
    <property type="match status" value="1"/>
</dbReference>
<reference evidence="7 8" key="1">
    <citation type="submission" date="2023-03" db="EMBL/GenBank/DDBJ databases">
        <title>Bacillus Genome Sequencing.</title>
        <authorList>
            <person name="Dunlap C."/>
        </authorList>
    </citation>
    <scope>NUCLEOTIDE SEQUENCE [LARGE SCALE GENOMIC DNA]</scope>
    <source>
        <strain evidence="7 8">NRS-1717</strain>
    </source>
</reference>
<dbReference type="Gene3D" id="1.10.1740.10">
    <property type="match status" value="1"/>
</dbReference>
<dbReference type="InterPro" id="IPR013324">
    <property type="entry name" value="RNA_pol_sigma_r3/r4-like"/>
</dbReference>
<dbReference type="Pfam" id="PF08281">
    <property type="entry name" value="Sigma70_r4_2"/>
    <property type="match status" value="1"/>
</dbReference>
<evidence type="ECO:0000313" key="8">
    <source>
        <dbReference type="Proteomes" id="UP001342826"/>
    </source>
</evidence>
<evidence type="ECO:0000259" key="5">
    <source>
        <dbReference type="Pfam" id="PF04542"/>
    </source>
</evidence>
<gene>
    <name evidence="7" type="ORF">P9271_02025</name>
</gene>
<evidence type="ECO:0000259" key="6">
    <source>
        <dbReference type="Pfam" id="PF08281"/>
    </source>
</evidence>
<dbReference type="InterPro" id="IPR013325">
    <property type="entry name" value="RNA_pol_sigma_r2"/>
</dbReference>
<evidence type="ECO:0000256" key="3">
    <source>
        <dbReference type="ARBA" id="ARBA00023082"/>
    </source>
</evidence>
<dbReference type="GeneID" id="301141770"/>
<dbReference type="SUPFAM" id="SSF88659">
    <property type="entry name" value="Sigma3 and sigma4 domains of RNA polymerase sigma factors"/>
    <property type="match status" value="1"/>
</dbReference>
<dbReference type="Proteomes" id="UP001342826">
    <property type="component" value="Unassembled WGS sequence"/>
</dbReference>
<sequence>MGNQNDEYDKLIQLTLSGRKEAYGELYEKTIRDVYKSVHFLIEKKTDVDDVVQDIYIQAYQSLSRFDRSKSFRPWLMGIVVRQIRNYRRKTWTYLRILKKAEGHKQVIEFDFSNDVVDKLSNHELISLIDSLPYKLKQVVILRYLNEHSQEEVASILDIPVGTVKSRINAALKKLRQKGQDNNIFLRKVENIQ</sequence>
<name>A0ABU6NTB4_9BACI</name>
<dbReference type="Gene3D" id="1.10.10.10">
    <property type="entry name" value="Winged helix-like DNA-binding domain superfamily/Winged helix DNA-binding domain"/>
    <property type="match status" value="1"/>
</dbReference>
<evidence type="ECO:0000256" key="4">
    <source>
        <dbReference type="ARBA" id="ARBA00023163"/>
    </source>
</evidence>
<dbReference type="SUPFAM" id="SSF88946">
    <property type="entry name" value="Sigma2 domain of RNA polymerase sigma factors"/>
    <property type="match status" value="1"/>
</dbReference>
<accession>A0ABU6NTB4</accession>
<dbReference type="NCBIfam" id="TIGR02937">
    <property type="entry name" value="sigma70-ECF"/>
    <property type="match status" value="1"/>
</dbReference>
<dbReference type="NCBIfam" id="NF009195">
    <property type="entry name" value="PRK12543.1"/>
    <property type="match status" value="1"/>
</dbReference>
<organism evidence="7 8">
    <name type="scientific">Metabacillus fastidiosus</name>
    <dbReference type="NCBI Taxonomy" id="1458"/>
    <lineage>
        <taxon>Bacteria</taxon>
        <taxon>Bacillati</taxon>
        <taxon>Bacillota</taxon>
        <taxon>Bacilli</taxon>
        <taxon>Bacillales</taxon>
        <taxon>Bacillaceae</taxon>
        <taxon>Metabacillus</taxon>
    </lineage>
</organism>
<evidence type="ECO:0000256" key="2">
    <source>
        <dbReference type="ARBA" id="ARBA00023015"/>
    </source>
</evidence>
<comment type="caution">
    <text evidence="7">The sequence shown here is derived from an EMBL/GenBank/DDBJ whole genome shotgun (WGS) entry which is preliminary data.</text>
</comment>
<evidence type="ECO:0000313" key="7">
    <source>
        <dbReference type="EMBL" id="MED4400135.1"/>
    </source>
</evidence>
<dbReference type="InterPro" id="IPR013249">
    <property type="entry name" value="RNA_pol_sigma70_r4_t2"/>
</dbReference>
<dbReference type="PANTHER" id="PTHR43133:SF60">
    <property type="entry name" value="RNA POLYMERASE SIGMA FACTOR SIGV"/>
    <property type="match status" value="1"/>
</dbReference>
<feature type="domain" description="RNA polymerase sigma factor 70 region 4 type 2" evidence="6">
    <location>
        <begin position="124"/>
        <end position="175"/>
    </location>
</feature>
<proteinExistence type="inferred from homology"/>
<keyword evidence="8" id="KW-1185">Reference proteome</keyword>
<dbReference type="RefSeq" id="WP_066231293.1">
    <property type="nucleotide sequence ID" value="NZ_JARTFQ010000005.1"/>
</dbReference>
<dbReference type="Pfam" id="PF04542">
    <property type="entry name" value="Sigma70_r2"/>
    <property type="match status" value="1"/>
</dbReference>
<dbReference type="EMBL" id="JARTFS010000001">
    <property type="protein sequence ID" value="MED4400135.1"/>
    <property type="molecule type" value="Genomic_DNA"/>
</dbReference>
<feature type="domain" description="RNA polymerase sigma-70 region 2" evidence="5">
    <location>
        <begin position="26"/>
        <end position="92"/>
    </location>
</feature>
<evidence type="ECO:0000256" key="1">
    <source>
        <dbReference type="ARBA" id="ARBA00010641"/>
    </source>
</evidence>
<dbReference type="InterPro" id="IPR007627">
    <property type="entry name" value="RNA_pol_sigma70_r2"/>
</dbReference>
<dbReference type="InterPro" id="IPR036388">
    <property type="entry name" value="WH-like_DNA-bd_sf"/>
</dbReference>
<dbReference type="InterPro" id="IPR014284">
    <property type="entry name" value="RNA_pol_sigma-70_dom"/>
</dbReference>
<comment type="similarity">
    <text evidence="1">Belongs to the sigma-70 factor family. ECF subfamily.</text>
</comment>
<dbReference type="InterPro" id="IPR039425">
    <property type="entry name" value="RNA_pol_sigma-70-like"/>
</dbReference>
<dbReference type="PANTHER" id="PTHR43133">
    <property type="entry name" value="RNA POLYMERASE ECF-TYPE SIGMA FACTO"/>
    <property type="match status" value="1"/>
</dbReference>
<protein>
    <submittedName>
        <fullName evidence="7">Sigma-70 family RNA polymerase sigma factor</fullName>
    </submittedName>
</protein>
<keyword evidence="4" id="KW-0804">Transcription</keyword>